<dbReference type="InterPro" id="IPR002065">
    <property type="entry name" value="TPX"/>
</dbReference>
<keyword evidence="4" id="KW-0676">Redox-active center</keyword>
<evidence type="ECO:0000256" key="3">
    <source>
        <dbReference type="ARBA" id="ARBA00023157"/>
    </source>
</evidence>
<dbReference type="eggNOG" id="COG2077">
    <property type="taxonomic scope" value="Bacteria"/>
</dbReference>
<dbReference type="Pfam" id="PF00578">
    <property type="entry name" value="AhpC-TSA"/>
    <property type="match status" value="1"/>
</dbReference>
<keyword evidence="1 6" id="KW-0575">Peroxidase</keyword>
<dbReference type="PROSITE" id="PS51352">
    <property type="entry name" value="THIOREDOXIN_2"/>
    <property type="match status" value="1"/>
</dbReference>
<protein>
    <submittedName>
        <fullName evidence="6">Thioredoxin peroxidase</fullName>
    </submittedName>
</protein>
<feature type="domain" description="Thioredoxin" evidence="5">
    <location>
        <begin position="17"/>
        <end position="164"/>
    </location>
</feature>
<dbReference type="AlphaFoldDB" id="A0A0R1WV07"/>
<dbReference type="InterPro" id="IPR036249">
    <property type="entry name" value="Thioredoxin-like_sf"/>
</dbReference>
<name>A0A0R1WV07_9LACO</name>
<dbReference type="InterPro" id="IPR050455">
    <property type="entry name" value="Tpx_Peroxidase_subfamily"/>
</dbReference>
<evidence type="ECO:0000256" key="2">
    <source>
        <dbReference type="ARBA" id="ARBA00022862"/>
    </source>
</evidence>
<dbReference type="RefSeq" id="WP_025022815.1">
    <property type="nucleotide sequence ID" value="NZ_AZGD01000038.1"/>
</dbReference>
<evidence type="ECO:0000256" key="4">
    <source>
        <dbReference type="ARBA" id="ARBA00023284"/>
    </source>
</evidence>
<keyword evidence="3" id="KW-1015">Disulfide bond</keyword>
<keyword evidence="7" id="KW-1185">Reference proteome</keyword>
<comment type="caution">
    <text evidence="6">The sequence shown here is derived from an EMBL/GenBank/DDBJ whole genome shotgun (WGS) entry which is preliminary data.</text>
</comment>
<dbReference type="OrthoDB" id="9781543at2"/>
<gene>
    <name evidence="6" type="ORF">FC40_GL001577</name>
</gene>
<dbReference type="PATRIC" id="fig|1423755.3.peg.1666"/>
<dbReference type="PANTHER" id="PTHR43110:SF1">
    <property type="entry name" value="THIOL PEROXIDASE"/>
    <property type="match status" value="1"/>
</dbReference>
<proteinExistence type="predicted"/>
<dbReference type="SUPFAM" id="SSF52833">
    <property type="entry name" value="Thioredoxin-like"/>
    <property type="match status" value="1"/>
</dbReference>
<dbReference type="Proteomes" id="UP000051054">
    <property type="component" value="Unassembled WGS sequence"/>
</dbReference>
<organism evidence="6 7">
    <name type="scientific">Ligilactobacillus hayakitensis DSM 18933 = JCM 14209</name>
    <dbReference type="NCBI Taxonomy" id="1423755"/>
    <lineage>
        <taxon>Bacteria</taxon>
        <taxon>Bacillati</taxon>
        <taxon>Bacillota</taxon>
        <taxon>Bacilli</taxon>
        <taxon>Lactobacillales</taxon>
        <taxon>Lactobacillaceae</taxon>
        <taxon>Ligilactobacillus</taxon>
    </lineage>
</organism>
<evidence type="ECO:0000256" key="1">
    <source>
        <dbReference type="ARBA" id="ARBA00022559"/>
    </source>
</evidence>
<dbReference type="GO" id="GO:0008379">
    <property type="term" value="F:thioredoxin peroxidase activity"/>
    <property type="evidence" value="ECO:0007669"/>
    <property type="project" value="InterPro"/>
</dbReference>
<evidence type="ECO:0000259" key="5">
    <source>
        <dbReference type="PROSITE" id="PS51352"/>
    </source>
</evidence>
<dbReference type="InterPro" id="IPR013766">
    <property type="entry name" value="Thioredoxin_domain"/>
</dbReference>
<reference evidence="6 7" key="1">
    <citation type="journal article" date="2015" name="Genome Announc.">
        <title>Expanding the biotechnology potential of lactobacilli through comparative genomics of 213 strains and associated genera.</title>
        <authorList>
            <person name="Sun Z."/>
            <person name="Harris H.M."/>
            <person name="McCann A."/>
            <person name="Guo C."/>
            <person name="Argimon S."/>
            <person name="Zhang W."/>
            <person name="Yang X."/>
            <person name="Jeffery I.B."/>
            <person name="Cooney J.C."/>
            <person name="Kagawa T.F."/>
            <person name="Liu W."/>
            <person name="Song Y."/>
            <person name="Salvetti E."/>
            <person name="Wrobel A."/>
            <person name="Rasinkangas P."/>
            <person name="Parkhill J."/>
            <person name="Rea M.C."/>
            <person name="O'Sullivan O."/>
            <person name="Ritari J."/>
            <person name="Douillard F.P."/>
            <person name="Paul Ross R."/>
            <person name="Yang R."/>
            <person name="Briner A.E."/>
            <person name="Felis G.E."/>
            <person name="de Vos W.M."/>
            <person name="Barrangou R."/>
            <person name="Klaenhammer T.R."/>
            <person name="Caufield P.W."/>
            <person name="Cui Y."/>
            <person name="Zhang H."/>
            <person name="O'Toole P.W."/>
        </authorList>
    </citation>
    <scope>NUCLEOTIDE SEQUENCE [LARGE SCALE GENOMIC DNA]</scope>
    <source>
        <strain evidence="6 7">DSM 18933</strain>
    </source>
</reference>
<evidence type="ECO:0000313" key="6">
    <source>
        <dbReference type="EMBL" id="KRM19563.1"/>
    </source>
</evidence>
<dbReference type="EMBL" id="AZGD01000038">
    <property type="protein sequence ID" value="KRM19563.1"/>
    <property type="molecule type" value="Genomic_DNA"/>
</dbReference>
<dbReference type="Gene3D" id="3.40.30.10">
    <property type="entry name" value="Glutaredoxin"/>
    <property type="match status" value="1"/>
</dbReference>
<dbReference type="InterPro" id="IPR000866">
    <property type="entry name" value="AhpC/TSA"/>
</dbReference>
<sequence length="164" mass="18682">MQFQRRDGIVNTNGTPPEVGTKFPEFTIKNKNNQKLTLKQLLDKLTLISVVPDINTRVCSISTQRFNHEMDNYSQFNFYTISTNEPEDQQNWCAAEGVSNMELLSDAEFDFGKKAGIFIAANKTDARCIYILDTDGTILYRELINPQNNEPNYQAALEFLNSQA</sequence>
<evidence type="ECO:0000313" key="7">
    <source>
        <dbReference type="Proteomes" id="UP000051054"/>
    </source>
</evidence>
<dbReference type="CDD" id="cd03014">
    <property type="entry name" value="PRX_Atyp2cys"/>
    <property type="match status" value="1"/>
</dbReference>
<keyword evidence="1 6" id="KW-0560">Oxidoreductase</keyword>
<dbReference type="STRING" id="1423755.FC40_GL001577"/>
<accession>A0A0R1WV07</accession>
<keyword evidence="2" id="KW-0049">Antioxidant</keyword>
<dbReference type="PANTHER" id="PTHR43110">
    <property type="entry name" value="THIOL PEROXIDASE"/>
    <property type="match status" value="1"/>
</dbReference>